<protein>
    <submittedName>
        <fullName evidence="2">Uncharacterized protein</fullName>
    </submittedName>
</protein>
<keyword evidence="3" id="KW-1185">Reference proteome</keyword>
<keyword evidence="1" id="KW-0732">Signal</keyword>
<dbReference type="RefSeq" id="WP_227177312.1">
    <property type="nucleotide sequence ID" value="NZ_JAJBZT010000001.1"/>
</dbReference>
<evidence type="ECO:0000313" key="3">
    <source>
        <dbReference type="Proteomes" id="UP001165395"/>
    </source>
</evidence>
<organism evidence="2 3">
    <name type="scientific">Leeia speluncae</name>
    <dbReference type="NCBI Taxonomy" id="2884804"/>
    <lineage>
        <taxon>Bacteria</taxon>
        <taxon>Pseudomonadati</taxon>
        <taxon>Pseudomonadota</taxon>
        <taxon>Betaproteobacteria</taxon>
        <taxon>Neisseriales</taxon>
        <taxon>Leeiaceae</taxon>
        <taxon>Leeia</taxon>
    </lineage>
</organism>
<dbReference type="Proteomes" id="UP001165395">
    <property type="component" value="Unassembled WGS sequence"/>
</dbReference>
<accession>A0ABS8D195</accession>
<evidence type="ECO:0000313" key="2">
    <source>
        <dbReference type="EMBL" id="MCB6181965.1"/>
    </source>
</evidence>
<reference evidence="2" key="1">
    <citation type="submission" date="2021-10" db="EMBL/GenBank/DDBJ databases">
        <title>The complete genome sequence of Leeia sp. TBRC 13508.</title>
        <authorList>
            <person name="Charoenyingcharoen P."/>
            <person name="Yukphan P."/>
        </authorList>
    </citation>
    <scope>NUCLEOTIDE SEQUENCE</scope>
    <source>
        <strain evidence="2">TBRC 13508</strain>
    </source>
</reference>
<proteinExistence type="predicted"/>
<gene>
    <name evidence="2" type="ORF">LIN78_00145</name>
</gene>
<sequence length="236" mass="26369">MVKFAPVMDRERKMKKLLALLVCSSSTVFAAPLPDAAQMGKIHQQCDKAKYDAHEPCLTKAGLSTFKRNGTKLEIPLSKGKKVYKNNLSEGDDAISYAYEDYLPEIKAHALTVWLYEESQSKILFESGKEITLGGPFKLSPGLDKALWVNLIEGYGTAGIVDLKTGKMLWSLPDEIPGQPVYGENDTSRNWPFSWKSNSEAEILWSCDYDKTKVRLVLQQVGSNWKLKGSCPKTTK</sequence>
<dbReference type="EMBL" id="JAJBZT010000001">
    <property type="protein sequence ID" value="MCB6181965.1"/>
    <property type="molecule type" value="Genomic_DNA"/>
</dbReference>
<feature type="chain" id="PRO_5045837323" evidence="1">
    <location>
        <begin position="31"/>
        <end position="236"/>
    </location>
</feature>
<name>A0ABS8D195_9NEIS</name>
<comment type="caution">
    <text evidence="2">The sequence shown here is derived from an EMBL/GenBank/DDBJ whole genome shotgun (WGS) entry which is preliminary data.</text>
</comment>
<feature type="signal peptide" evidence="1">
    <location>
        <begin position="1"/>
        <end position="30"/>
    </location>
</feature>
<evidence type="ECO:0000256" key="1">
    <source>
        <dbReference type="SAM" id="SignalP"/>
    </source>
</evidence>